<dbReference type="EMBL" id="JAKOGI010000002">
    <property type="protein sequence ID" value="KAJ8452971.1"/>
    <property type="molecule type" value="Genomic_DNA"/>
</dbReference>
<keyword evidence="5" id="KW-0175">Coiled coil</keyword>
<dbReference type="OrthoDB" id="1711136at2759"/>
<dbReference type="PROSITE" id="PS50089">
    <property type="entry name" value="ZF_RING_2"/>
    <property type="match status" value="1"/>
</dbReference>
<evidence type="ECO:0000256" key="4">
    <source>
        <dbReference type="PROSITE-ProRule" id="PRU00175"/>
    </source>
</evidence>
<feature type="domain" description="RING-type" evidence="7">
    <location>
        <begin position="296"/>
        <end position="331"/>
    </location>
</feature>
<evidence type="ECO:0000256" key="5">
    <source>
        <dbReference type="SAM" id="Coils"/>
    </source>
</evidence>
<keyword evidence="3" id="KW-0862">Zinc</keyword>
<evidence type="ECO:0000256" key="6">
    <source>
        <dbReference type="SAM" id="MobiDB-lite"/>
    </source>
</evidence>
<dbReference type="GO" id="GO:0008270">
    <property type="term" value="F:zinc ion binding"/>
    <property type="evidence" value="ECO:0007669"/>
    <property type="project" value="UniProtKB-KW"/>
</dbReference>
<dbReference type="Gene3D" id="3.30.40.10">
    <property type="entry name" value="Zinc/RING finger domain, C3HC4 (zinc finger)"/>
    <property type="match status" value="1"/>
</dbReference>
<dbReference type="Pfam" id="PF13920">
    <property type="entry name" value="zf-C3HC4_3"/>
    <property type="match status" value="1"/>
</dbReference>
<dbReference type="FunFam" id="3.30.40.10:FF:000239">
    <property type="entry name" value="probable BOI-related E3 ubiquitin-protein ligase 2"/>
    <property type="match status" value="1"/>
</dbReference>
<dbReference type="GO" id="GO:0004842">
    <property type="term" value="F:ubiquitin-protein transferase activity"/>
    <property type="evidence" value="ECO:0007669"/>
    <property type="project" value="TreeGrafter"/>
</dbReference>
<reference evidence="8" key="1">
    <citation type="submission" date="2022-04" db="EMBL/GenBank/DDBJ databases">
        <title>Carnegiea gigantea Genome sequencing and assembly v2.</title>
        <authorList>
            <person name="Copetti D."/>
            <person name="Sanderson M.J."/>
            <person name="Burquez A."/>
            <person name="Wojciechowski M.F."/>
        </authorList>
    </citation>
    <scope>NUCLEOTIDE SEQUENCE</scope>
    <source>
        <strain evidence="8">SGP5-SGP5p</strain>
        <tissue evidence="8">Aerial part</tissue>
    </source>
</reference>
<proteinExistence type="predicted"/>
<evidence type="ECO:0000313" key="8">
    <source>
        <dbReference type="EMBL" id="KAJ8452971.1"/>
    </source>
</evidence>
<evidence type="ECO:0000256" key="2">
    <source>
        <dbReference type="ARBA" id="ARBA00022771"/>
    </source>
</evidence>
<dbReference type="PANTHER" id="PTHR42647:SF22">
    <property type="entry name" value="BOI-RELATED E3 UBIQUITIN-PROTEIN LIGASE 2-RELATED"/>
    <property type="match status" value="1"/>
</dbReference>
<evidence type="ECO:0000313" key="9">
    <source>
        <dbReference type="Proteomes" id="UP001153076"/>
    </source>
</evidence>
<keyword evidence="1" id="KW-0479">Metal-binding</keyword>
<dbReference type="PANTHER" id="PTHR42647">
    <property type="entry name" value="SBP (S-RIBONUCLEASE BINDING PROTEIN) FAMILY PROTEIN"/>
    <property type="match status" value="1"/>
</dbReference>
<dbReference type="PIRSF" id="PIRSF036836">
    <property type="entry name" value="RNase_bind_SBP1"/>
    <property type="match status" value="1"/>
</dbReference>
<organism evidence="8 9">
    <name type="scientific">Carnegiea gigantea</name>
    <dbReference type="NCBI Taxonomy" id="171969"/>
    <lineage>
        <taxon>Eukaryota</taxon>
        <taxon>Viridiplantae</taxon>
        <taxon>Streptophyta</taxon>
        <taxon>Embryophyta</taxon>
        <taxon>Tracheophyta</taxon>
        <taxon>Spermatophyta</taxon>
        <taxon>Magnoliopsida</taxon>
        <taxon>eudicotyledons</taxon>
        <taxon>Gunneridae</taxon>
        <taxon>Pentapetalae</taxon>
        <taxon>Caryophyllales</taxon>
        <taxon>Cactineae</taxon>
        <taxon>Cactaceae</taxon>
        <taxon>Cactoideae</taxon>
        <taxon>Echinocereeae</taxon>
        <taxon>Carnegiea</taxon>
    </lineage>
</organism>
<name>A0A9Q1QTH5_9CARY</name>
<keyword evidence="2 4" id="KW-0863">Zinc-finger</keyword>
<evidence type="ECO:0000259" key="7">
    <source>
        <dbReference type="PROSITE" id="PS50089"/>
    </source>
</evidence>
<gene>
    <name evidence="8" type="ORF">Cgig2_014734</name>
</gene>
<keyword evidence="9" id="KW-1185">Reference proteome</keyword>
<sequence>MAIQAQMYPDNFGLLSQDWLMMDPITNNTTLTNNFLLNSCGLNEFSFNLQQKLQQQQQQQQQQFQFQFQQQQQQQHEQQLMVHLQNLQQSNNGSMILTSSSKNFSHPTTTVATVTASAAATSTNHMPMNFSLTLASHVEKQRQEIDRYISLQNERLKLALQEQRNQQLALMLKKVEEKATILLRQKDEEIANARNRTMELEEFTRKMEVESQAWRRQAAENEAMVVSLSNKLEQLREQACCLTSSIGLEDAESCFHGDEYPCNRGNKEEEDEEETGESSRETGERKKKKQKMMMVCRVCDSRNACILFLPCRHLCSCKACEAFLDSCPVCKSPKRATIEALLS</sequence>
<accession>A0A9Q1QTH5</accession>
<comment type="caution">
    <text evidence="8">The sequence shown here is derived from an EMBL/GenBank/DDBJ whole genome shotgun (WGS) entry which is preliminary data.</text>
</comment>
<dbReference type="InterPro" id="IPR001841">
    <property type="entry name" value="Znf_RING"/>
</dbReference>
<protein>
    <recommendedName>
        <fullName evidence="7">RING-type domain-containing protein</fullName>
    </recommendedName>
</protein>
<dbReference type="AlphaFoldDB" id="A0A9Q1QTH5"/>
<feature type="coiled-coil region" evidence="5">
    <location>
        <begin position="158"/>
        <end position="238"/>
    </location>
</feature>
<evidence type="ECO:0000256" key="1">
    <source>
        <dbReference type="ARBA" id="ARBA00022723"/>
    </source>
</evidence>
<feature type="region of interest" description="Disordered" evidence="6">
    <location>
        <begin position="265"/>
        <end position="286"/>
    </location>
</feature>
<evidence type="ECO:0000256" key="3">
    <source>
        <dbReference type="ARBA" id="ARBA00022833"/>
    </source>
</evidence>
<dbReference type="InterPro" id="IPR013083">
    <property type="entry name" value="Znf_RING/FYVE/PHD"/>
</dbReference>
<dbReference type="Proteomes" id="UP001153076">
    <property type="component" value="Unassembled WGS sequence"/>
</dbReference>